<dbReference type="Pfam" id="PF03732">
    <property type="entry name" value="Retrotrans_gag"/>
    <property type="match status" value="1"/>
</dbReference>
<reference evidence="2" key="1">
    <citation type="journal article" date="2020" name="Nat. Genet.">
        <title>Genomic diversifications of five Gossypium allopolyploid species and their impact on cotton improvement.</title>
        <authorList>
            <person name="Chen Z.J."/>
            <person name="Sreedasyam A."/>
            <person name="Ando A."/>
            <person name="Song Q."/>
            <person name="De Santiago L.M."/>
            <person name="Hulse-Kemp A.M."/>
            <person name="Ding M."/>
            <person name="Ye W."/>
            <person name="Kirkbride R.C."/>
            <person name="Jenkins J."/>
            <person name="Plott C."/>
            <person name="Lovell J."/>
            <person name="Lin Y.M."/>
            <person name="Vaughn R."/>
            <person name="Liu B."/>
            <person name="Simpson S."/>
            <person name="Scheffler B.E."/>
            <person name="Wen L."/>
            <person name="Saski C.A."/>
            <person name="Grover C.E."/>
            <person name="Hu G."/>
            <person name="Conover J.L."/>
            <person name="Carlson J.W."/>
            <person name="Shu S."/>
            <person name="Boston L.B."/>
            <person name="Williams M."/>
            <person name="Peterson D.G."/>
            <person name="McGee K."/>
            <person name="Jones D.C."/>
            <person name="Wendel J.F."/>
            <person name="Stelly D.M."/>
            <person name="Grimwood J."/>
            <person name="Schmutz J."/>
        </authorList>
    </citation>
    <scope>NUCLEOTIDE SEQUENCE [LARGE SCALE GENOMIC DNA]</scope>
    <source>
        <strain evidence="2">cv. TM-1</strain>
    </source>
</reference>
<gene>
    <name evidence="3" type="primary">LOC121211457</name>
</gene>
<proteinExistence type="predicted"/>
<protein>
    <recommendedName>
        <fullName evidence="1">Retrotransposon gag domain-containing protein</fullName>
    </recommendedName>
</protein>
<feature type="domain" description="Retrotransposon gag" evidence="1">
    <location>
        <begin position="94"/>
        <end position="178"/>
    </location>
</feature>
<evidence type="ECO:0000259" key="1">
    <source>
        <dbReference type="Pfam" id="PF03732"/>
    </source>
</evidence>
<evidence type="ECO:0000313" key="2">
    <source>
        <dbReference type="Proteomes" id="UP000818029"/>
    </source>
</evidence>
<name>A0ABM2ZD66_GOSHI</name>
<dbReference type="RefSeq" id="XP_040940157.1">
    <property type="nucleotide sequence ID" value="XM_041084223.1"/>
</dbReference>
<organism evidence="2 3">
    <name type="scientific">Gossypium hirsutum</name>
    <name type="common">Upland cotton</name>
    <name type="synonym">Gossypium mexicanum</name>
    <dbReference type="NCBI Taxonomy" id="3635"/>
    <lineage>
        <taxon>Eukaryota</taxon>
        <taxon>Viridiplantae</taxon>
        <taxon>Streptophyta</taxon>
        <taxon>Embryophyta</taxon>
        <taxon>Tracheophyta</taxon>
        <taxon>Spermatophyta</taxon>
        <taxon>Magnoliopsida</taxon>
        <taxon>eudicotyledons</taxon>
        <taxon>Gunneridae</taxon>
        <taxon>Pentapetalae</taxon>
        <taxon>rosids</taxon>
        <taxon>malvids</taxon>
        <taxon>Malvales</taxon>
        <taxon>Malvaceae</taxon>
        <taxon>Malvoideae</taxon>
        <taxon>Gossypium</taxon>
    </lineage>
</organism>
<reference evidence="3" key="2">
    <citation type="submission" date="2025-08" db="UniProtKB">
        <authorList>
            <consortium name="RefSeq"/>
        </authorList>
    </citation>
    <scope>IDENTIFICATION</scope>
</reference>
<dbReference type="Proteomes" id="UP000818029">
    <property type="component" value="Chromosome A12"/>
</dbReference>
<evidence type="ECO:0000313" key="3">
    <source>
        <dbReference type="RefSeq" id="XP_040940157.1"/>
    </source>
</evidence>
<sequence>MEKGKVDLTKQLDDRCKWLKEKFKAMETADYRYGISAKDLSLVPNLVLPTKFKTPEFKKYNGTSCPEAHITMFCRKMTGYVNNDQLLIHCFQDSLIGSVAKWYNQLRRAQISSWKDLAQAFMRQYGHVTDIAPDRITLQNMKKKPSESFRQYAQRWREIAMQVQPPLLEKETTMLFINTLKSPFINHILGSATKSFSDIVISGEMIENVIRCGKIEEGESAKRSAPRRKENEVNNASVYNKGYSKPVTVSQLRAVTTSHQGSARQYSNPMPNMEKVQFTSIPMTYRELYQNLFDAHVVSPFYLKPKQPPFTKICLMRMWCPHFT</sequence>
<dbReference type="PANTHER" id="PTHR32108:SF5">
    <property type="entry name" value="DYNACTIN SUBUNIT 1-LIKE"/>
    <property type="match status" value="1"/>
</dbReference>
<dbReference type="PANTHER" id="PTHR32108">
    <property type="entry name" value="DNA-DIRECTED RNA POLYMERASE SUBUNIT ALPHA"/>
    <property type="match status" value="1"/>
</dbReference>
<keyword evidence="2" id="KW-1185">Reference proteome</keyword>
<dbReference type="InterPro" id="IPR005162">
    <property type="entry name" value="Retrotrans_gag_dom"/>
</dbReference>
<dbReference type="GeneID" id="121211457"/>
<accession>A0ABM2ZD66</accession>